<feature type="domain" description="Response regulatory" evidence="2">
    <location>
        <begin position="1"/>
        <end position="81"/>
    </location>
</feature>
<protein>
    <recommendedName>
        <fullName evidence="6">HDOD domain-containing protein</fullName>
    </recommendedName>
</protein>
<dbReference type="Pfam" id="PF08668">
    <property type="entry name" value="HDOD"/>
    <property type="match status" value="1"/>
</dbReference>
<dbReference type="PANTHER" id="PTHR33525:SF3">
    <property type="entry name" value="RIBONUCLEASE Y"/>
    <property type="match status" value="1"/>
</dbReference>
<dbReference type="PROSITE" id="PS51833">
    <property type="entry name" value="HDOD"/>
    <property type="match status" value="1"/>
</dbReference>
<dbReference type="PANTHER" id="PTHR33525">
    <property type="match status" value="1"/>
</dbReference>
<keyword evidence="5" id="KW-1185">Reference proteome</keyword>
<name>A0A178IEM5_9BACT</name>
<dbReference type="GO" id="GO:0000160">
    <property type="term" value="P:phosphorelay signal transduction system"/>
    <property type="evidence" value="ECO:0007669"/>
    <property type="project" value="InterPro"/>
</dbReference>
<comment type="caution">
    <text evidence="4">The sequence shown here is derived from an EMBL/GenBank/DDBJ whole genome shotgun (WGS) entry which is preliminary data.</text>
</comment>
<dbReference type="InterPro" id="IPR013976">
    <property type="entry name" value="HDOD"/>
</dbReference>
<organism evidence="4 5">
    <name type="scientific">Termitidicoccus mucosus</name>
    <dbReference type="NCBI Taxonomy" id="1184151"/>
    <lineage>
        <taxon>Bacteria</taxon>
        <taxon>Pseudomonadati</taxon>
        <taxon>Verrucomicrobiota</taxon>
        <taxon>Opitutia</taxon>
        <taxon>Opitutales</taxon>
        <taxon>Opitutaceae</taxon>
        <taxon>Termitidicoccus</taxon>
    </lineage>
</organism>
<dbReference type="AlphaFoldDB" id="A0A178IEM5"/>
<gene>
    <name evidence="4" type="ORF">AW736_16485</name>
</gene>
<evidence type="ECO:0008006" key="6">
    <source>
        <dbReference type="Google" id="ProtNLM"/>
    </source>
</evidence>
<evidence type="ECO:0000259" key="3">
    <source>
        <dbReference type="PROSITE" id="PS51833"/>
    </source>
</evidence>
<dbReference type="Gene3D" id="3.40.50.2300">
    <property type="match status" value="1"/>
</dbReference>
<dbReference type="STRING" id="1184151.AW736_16485"/>
<sequence>MVGRVKYDLAIVEPKLECGVDGLDFVRWVRASGLLGALPIVIYTRAADMVSVRAALALRPQNYLIKPYDDQAIYQEIGKLPHPRWHASLLVEEAAAAQTGGLALEEIRDERRRLADALGGMAAAWREQKEENLFQTRGDALITMARKAGAPGFAAHLSALANEAEWKLLDDDAGIERAQIAERLEHACAVLKALCGVPEDKQGAAVAEVDDGRMAREENDRRWWQSADCSAGPVISTAELMNNVAGMNACPVIESAADAFQMAVSANVASLDSISRLVARDPGLAVQILVSVNHLNREAIDPMDSPRAAVGWLGAARLQGLCRSMITVEARHFQPVTWERYWMFQVGVAHMSEFICSALEWGHLTPVAYTAGLIHDMGQLILLRLHPASYPAITNYVRNRRIARHEGERRYLGSSVREIGAEFLAAKRFPECYLNVIRWVDDPAGATDGMDIVGVVSLARYLCVKYQIGDGGECLDALPSDIHDTPAAQVLRGRVFPSFNWRGFMSQAHAKVLRLKNELRGKG</sequence>
<proteinExistence type="predicted"/>
<dbReference type="EMBL" id="LRRQ01000127">
    <property type="protein sequence ID" value="OAM88440.1"/>
    <property type="molecule type" value="Genomic_DNA"/>
</dbReference>
<dbReference type="SUPFAM" id="SSF52172">
    <property type="entry name" value="CheY-like"/>
    <property type="match status" value="1"/>
</dbReference>
<evidence type="ECO:0000256" key="1">
    <source>
        <dbReference type="PROSITE-ProRule" id="PRU00169"/>
    </source>
</evidence>
<dbReference type="Proteomes" id="UP000078486">
    <property type="component" value="Unassembled WGS sequence"/>
</dbReference>
<feature type="domain" description="HDOD" evidence="3">
    <location>
        <begin position="250"/>
        <end position="443"/>
    </location>
</feature>
<evidence type="ECO:0000259" key="2">
    <source>
        <dbReference type="PROSITE" id="PS50110"/>
    </source>
</evidence>
<dbReference type="InterPro" id="IPR052340">
    <property type="entry name" value="RNase_Y/CdgJ"/>
</dbReference>
<dbReference type="PROSITE" id="PS50110">
    <property type="entry name" value="RESPONSE_REGULATORY"/>
    <property type="match status" value="1"/>
</dbReference>
<comment type="caution">
    <text evidence="1">Lacks conserved residue(s) required for the propagation of feature annotation.</text>
</comment>
<accession>A0A178IEM5</accession>
<dbReference type="Gene3D" id="1.10.3210.10">
    <property type="entry name" value="Hypothetical protein af1432"/>
    <property type="match status" value="1"/>
</dbReference>
<dbReference type="InterPro" id="IPR011006">
    <property type="entry name" value="CheY-like_superfamily"/>
</dbReference>
<evidence type="ECO:0000313" key="5">
    <source>
        <dbReference type="Proteomes" id="UP000078486"/>
    </source>
</evidence>
<evidence type="ECO:0000313" key="4">
    <source>
        <dbReference type="EMBL" id="OAM88440.1"/>
    </source>
</evidence>
<dbReference type="InterPro" id="IPR001789">
    <property type="entry name" value="Sig_transdc_resp-reg_receiver"/>
</dbReference>
<reference evidence="4 5" key="1">
    <citation type="submission" date="2016-01" db="EMBL/GenBank/DDBJ databases">
        <title>High potential of lignocellulose degradation of a new Verrucomicrobia species.</title>
        <authorList>
            <person name="Wang Y."/>
            <person name="Shi Y."/>
            <person name="Qiu Z."/>
            <person name="Liu S."/>
            <person name="Yang H."/>
        </authorList>
    </citation>
    <scope>NUCLEOTIDE SEQUENCE [LARGE SCALE GENOMIC DNA]</scope>
    <source>
        <strain evidence="4 5">TSB47</strain>
    </source>
</reference>
<dbReference type="SUPFAM" id="SSF109604">
    <property type="entry name" value="HD-domain/PDEase-like"/>
    <property type="match status" value="1"/>
</dbReference>